<evidence type="ECO:0000313" key="2">
    <source>
        <dbReference type="EMBL" id="JAA68074.1"/>
    </source>
</evidence>
<protein>
    <submittedName>
        <fullName evidence="2">Uncharacterized protein</fullName>
    </submittedName>
</protein>
<accession>A0A0K8RC54</accession>
<proteinExistence type="evidence at transcript level"/>
<evidence type="ECO:0000256" key="1">
    <source>
        <dbReference type="SAM" id="MobiDB-lite"/>
    </source>
</evidence>
<name>A0A0K8RC54_IXORI</name>
<feature type="compositionally biased region" description="Polar residues" evidence="1">
    <location>
        <begin position="18"/>
        <end position="31"/>
    </location>
</feature>
<sequence>MSVAQAGVEDWLQGHGSPKTSCGRSKSSLLQRLSGLHSDHSPLDSWRTCGQDGAHQDRSQIPAYATSPCSSFPLYSIYTVNLPSVYEQIPRVYFPAGTTRITADHCVLYQNAVIAVSQAALRRITHGHLEEATRL</sequence>
<dbReference type="AlphaFoldDB" id="A0A0K8RC54"/>
<dbReference type="EMBL" id="GADI01005734">
    <property type="protein sequence ID" value="JAA68074.1"/>
    <property type="molecule type" value="mRNA"/>
</dbReference>
<reference evidence="2" key="1">
    <citation type="submission" date="2012-12" db="EMBL/GenBank/DDBJ databases">
        <title>Identification and characterization of a phenylalanine ammonia-lyase gene family in Isatis indigotica Fort.</title>
        <authorList>
            <person name="Liu Q."/>
            <person name="Chen J."/>
            <person name="Zhou X."/>
            <person name="Di P."/>
            <person name="Xiao Y."/>
            <person name="Xuan H."/>
            <person name="Zhang L."/>
            <person name="Chen W."/>
        </authorList>
    </citation>
    <scope>NUCLEOTIDE SEQUENCE</scope>
    <source>
        <tissue evidence="2">Salivary gland</tissue>
    </source>
</reference>
<organism evidence="2">
    <name type="scientific">Ixodes ricinus</name>
    <name type="common">Common tick</name>
    <name type="synonym">Acarus ricinus</name>
    <dbReference type="NCBI Taxonomy" id="34613"/>
    <lineage>
        <taxon>Eukaryota</taxon>
        <taxon>Metazoa</taxon>
        <taxon>Ecdysozoa</taxon>
        <taxon>Arthropoda</taxon>
        <taxon>Chelicerata</taxon>
        <taxon>Arachnida</taxon>
        <taxon>Acari</taxon>
        <taxon>Parasitiformes</taxon>
        <taxon>Ixodida</taxon>
        <taxon>Ixodoidea</taxon>
        <taxon>Ixodidae</taxon>
        <taxon>Ixodinae</taxon>
        <taxon>Ixodes</taxon>
    </lineage>
</organism>
<feature type="region of interest" description="Disordered" evidence="1">
    <location>
        <begin position="1"/>
        <end position="57"/>
    </location>
</feature>